<evidence type="ECO:0000313" key="2">
    <source>
        <dbReference type="Proteomes" id="UP000184241"/>
    </source>
</evidence>
<reference evidence="1 2" key="1">
    <citation type="submission" date="2016-11" db="EMBL/GenBank/DDBJ databases">
        <authorList>
            <person name="Jaros S."/>
            <person name="Januszkiewicz K."/>
            <person name="Wedrychowicz H."/>
        </authorList>
    </citation>
    <scope>NUCLEOTIDE SEQUENCE [LARGE SCALE GENOMIC DNA]</scope>
    <source>
        <strain evidence="1 2">DSM 6191</strain>
    </source>
</reference>
<name>A0A1M5Z3S7_9CLOT</name>
<gene>
    <name evidence="1" type="ORF">SAMN02745941_02563</name>
</gene>
<dbReference type="AlphaFoldDB" id="A0A1M5Z3S7"/>
<dbReference type="EMBL" id="FQXU01000007">
    <property type="protein sequence ID" value="SHI18927.1"/>
    <property type="molecule type" value="Genomic_DNA"/>
</dbReference>
<dbReference type="Proteomes" id="UP000184241">
    <property type="component" value="Unassembled WGS sequence"/>
</dbReference>
<proteinExistence type="predicted"/>
<organism evidence="1 2">
    <name type="scientific">Clostridium intestinale DSM 6191</name>
    <dbReference type="NCBI Taxonomy" id="1121320"/>
    <lineage>
        <taxon>Bacteria</taxon>
        <taxon>Bacillati</taxon>
        <taxon>Bacillota</taxon>
        <taxon>Clostridia</taxon>
        <taxon>Eubacteriales</taxon>
        <taxon>Clostridiaceae</taxon>
        <taxon>Clostridium</taxon>
    </lineage>
</organism>
<dbReference type="RefSeq" id="WP_073020010.1">
    <property type="nucleotide sequence ID" value="NZ_FQXU01000007.1"/>
</dbReference>
<sequence>MNLIEAVESGHEQGFKVVFNANFINSSNNDVQNVKVRYYEGRSKKEDFVIQDTMENIISQQIYLISKKNS</sequence>
<protein>
    <submittedName>
        <fullName evidence="1">Uncharacterized protein</fullName>
    </submittedName>
</protein>
<evidence type="ECO:0000313" key="1">
    <source>
        <dbReference type="EMBL" id="SHI18927.1"/>
    </source>
</evidence>
<accession>A0A1M5Z3S7</accession>